<gene>
    <name evidence="2" type="ORF">GWO12_15415</name>
</gene>
<dbReference type="Proteomes" id="UP000702544">
    <property type="component" value="Unassembled WGS sequence"/>
</dbReference>
<proteinExistence type="predicted"/>
<comment type="caution">
    <text evidence="2">The sequence shown here is derived from an EMBL/GenBank/DDBJ whole genome shotgun (WGS) entry which is preliminary data.</text>
</comment>
<evidence type="ECO:0000256" key="1">
    <source>
        <dbReference type="SAM" id="Coils"/>
    </source>
</evidence>
<protein>
    <submittedName>
        <fullName evidence="2">Uncharacterized protein</fullName>
    </submittedName>
</protein>
<keyword evidence="1" id="KW-0175">Coiled coil</keyword>
<organism evidence="2 3">
    <name type="scientific">Candidatus Kutchimonas denitrificans</name>
    <dbReference type="NCBI Taxonomy" id="3056748"/>
    <lineage>
        <taxon>Bacteria</taxon>
        <taxon>Pseudomonadati</taxon>
        <taxon>Gemmatimonadota</taxon>
        <taxon>Gemmatimonadia</taxon>
        <taxon>Candidatus Palauibacterales</taxon>
        <taxon>Candidatus Palauibacteraceae</taxon>
        <taxon>Candidatus Kutchimonas</taxon>
    </lineage>
</organism>
<dbReference type="EMBL" id="JAACAK010000130">
    <property type="protein sequence ID" value="NIR76470.1"/>
    <property type="molecule type" value="Genomic_DNA"/>
</dbReference>
<feature type="coiled-coil region" evidence="1">
    <location>
        <begin position="93"/>
        <end position="130"/>
    </location>
</feature>
<reference evidence="2 3" key="1">
    <citation type="submission" date="2020-01" db="EMBL/GenBank/DDBJ databases">
        <title>Genomes assembled from Gulf of Kutch pelagic sediment metagenomes.</title>
        <authorList>
            <person name="Chandrashekar M."/>
            <person name="Mahajan M.S."/>
            <person name="Dave K.J."/>
            <person name="Vatsa P."/>
            <person name="Nathani N.M."/>
        </authorList>
    </citation>
    <scope>NUCLEOTIDE SEQUENCE [LARGE SCALE GENOMIC DNA]</scope>
    <source>
        <strain evidence="2">KS3-K002</strain>
    </source>
</reference>
<evidence type="ECO:0000313" key="2">
    <source>
        <dbReference type="EMBL" id="NIR76470.1"/>
    </source>
</evidence>
<accession>A0AAE5CD26</accession>
<dbReference type="PROSITE" id="PS51257">
    <property type="entry name" value="PROKAR_LIPOPROTEIN"/>
    <property type="match status" value="1"/>
</dbReference>
<dbReference type="AlphaFoldDB" id="A0AAE5CD26"/>
<sequence length="250" mass="28603">MNKRWVLCPAVLVGLAACQGSTDLAVRAVSGDGEEMALANQVIRVLPYNRDSIFDVLARQAPEPEPQPPEDLLTLRDSVQAARERWTQAEAAWNDVRSQMQELSERMERMNRASSEYASLFRRFSELESQEARLNRMMEQNFEDFTAMQQQYRTRADSFNAVVLAWGDVAFEDYGEIVDSILEARDREELVDTADASGWAYLLVPGGQWWVHTRAELVFQELYWNVPYESPGGTDTLVLNEENAELRPIF</sequence>
<evidence type="ECO:0000313" key="3">
    <source>
        <dbReference type="Proteomes" id="UP000702544"/>
    </source>
</evidence>
<name>A0AAE5CD26_9BACT</name>